<name>A0AAW0E1I0_9AGAR</name>
<dbReference type="AlphaFoldDB" id="A0AAW0E1I0"/>
<reference evidence="2 3" key="1">
    <citation type="journal article" date="2024" name="J Genomics">
        <title>Draft genome sequencing and assembly of Favolaschia claudopus CIRM-BRFM 2984 isolated from oak limbs.</title>
        <authorList>
            <person name="Navarro D."/>
            <person name="Drula E."/>
            <person name="Chaduli D."/>
            <person name="Cazenave R."/>
            <person name="Ahrendt S."/>
            <person name="Wang J."/>
            <person name="Lipzen A."/>
            <person name="Daum C."/>
            <person name="Barry K."/>
            <person name="Grigoriev I.V."/>
            <person name="Favel A."/>
            <person name="Rosso M.N."/>
            <person name="Martin F."/>
        </authorList>
    </citation>
    <scope>NUCLEOTIDE SEQUENCE [LARGE SCALE GENOMIC DNA]</scope>
    <source>
        <strain evidence="2 3">CIRM-BRFM 2984</strain>
    </source>
</reference>
<protein>
    <recommendedName>
        <fullName evidence="4">Transmembrane protein</fullName>
    </recommendedName>
</protein>
<feature type="transmembrane region" description="Helical" evidence="1">
    <location>
        <begin position="76"/>
        <end position="94"/>
    </location>
</feature>
<evidence type="ECO:0000256" key="1">
    <source>
        <dbReference type="SAM" id="Phobius"/>
    </source>
</evidence>
<proteinExistence type="predicted"/>
<comment type="caution">
    <text evidence="2">The sequence shown here is derived from an EMBL/GenBank/DDBJ whole genome shotgun (WGS) entry which is preliminary data.</text>
</comment>
<keyword evidence="1" id="KW-0472">Membrane</keyword>
<keyword evidence="1" id="KW-1133">Transmembrane helix</keyword>
<accession>A0AAW0E1I0</accession>
<dbReference type="Proteomes" id="UP001362999">
    <property type="component" value="Unassembled WGS sequence"/>
</dbReference>
<evidence type="ECO:0008006" key="4">
    <source>
        <dbReference type="Google" id="ProtNLM"/>
    </source>
</evidence>
<evidence type="ECO:0000313" key="2">
    <source>
        <dbReference type="EMBL" id="KAK7057697.1"/>
    </source>
</evidence>
<keyword evidence="1" id="KW-0812">Transmembrane</keyword>
<evidence type="ECO:0000313" key="3">
    <source>
        <dbReference type="Proteomes" id="UP001362999"/>
    </source>
</evidence>
<dbReference type="EMBL" id="JAWWNJ010000004">
    <property type="protein sequence ID" value="KAK7057697.1"/>
    <property type="molecule type" value="Genomic_DNA"/>
</dbReference>
<keyword evidence="3" id="KW-1185">Reference proteome</keyword>
<sequence>MIFLPEDVGLNSGPEAKFRGHIDPGLVTTSVERDSQPPTYEEAVFDDSTPVEEHRTLSDSPEPYARLKSAAKRRRLRRFLLITVFFGAVLHVALKRSLSAKQAIALHSLES</sequence>
<gene>
    <name evidence="2" type="ORF">R3P38DRAFT_2759885</name>
</gene>
<organism evidence="2 3">
    <name type="scientific">Favolaschia claudopus</name>
    <dbReference type="NCBI Taxonomy" id="2862362"/>
    <lineage>
        <taxon>Eukaryota</taxon>
        <taxon>Fungi</taxon>
        <taxon>Dikarya</taxon>
        <taxon>Basidiomycota</taxon>
        <taxon>Agaricomycotina</taxon>
        <taxon>Agaricomycetes</taxon>
        <taxon>Agaricomycetidae</taxon>
        <taxon>Agaricales</taxon>
        <taxon>Marasmiineae</taxon>
        <taxon>Mycenaceae</taxon>
        <taxon>Favolaschia</taxon>
    </lineage>
</organism>